<dbReference type="Proteomes" id="UP000503320">
    <property type="component" value="Chromosome"/>
</dbReference>
<dbReference type="Gene3D" id="1.10.10.160">
    <property type="match status" value="1"/>
</dbReference>
<dbReference type="KEGG" id="afri:E3E15_03285"/>
<feature type="domain" description="UvrD-like helicase C-terminal" evidence="14">
    <location>
        <begin position="288"/>
        <end position="567"/>
    </location>
</feature>
<feature type="binding site" evidence="12">
    <location>
        <begin position="23"/>
        <end position="30"/>
    </location>
    <ligand>
        <name>ATP</name>
        <dbReference type="ChEBI" id="CHEBI:30616"/>
    </ligand>
</feature>
<dbReference type="GO" id="GO:0005524">
    <property type="term" value="F:ATP binding"/>
    <property type="evidence" value="ECO:0007669"/>
    <property type="project" value="UniProtKB-UniRule"/>
</dbReference>
<comment type="similarity">
    <text evidence="1">Belongs to the helicase family. UvrD subfamily.</text>
</comment>
<proteinExistence type="inferred from homology"/>
<keyword evidence="16" id="KW-1185">Reference proteome</keyword>
<evidence type="ECO:0000256" key="9">
    <source>
        <dbReference type="ARBA" id="ARBA00034808"/>
    </source>
</evidence>
<dbReference type="EMBL" id="CP038017">
    <property type="protein sequence ID" value="QIV94432.1"/>
    <property type="molecule type" value="Genomic_DNA"/>
</dbReference>
<reference evidence="15 16" key="1">
    <citation type="submission" date="2019-03" db="EMBL/GenBank/DDBJ databases">
        <title>Complete Genome Sequence of Allofrancisella frigidaquae Strain SYSU 10HL1970 Isolated from Water-Cooling Systems in China.</title>
        <authorList>
            <person name="Ohrman C."/>
            <person name="Uneklint I."/>
            <person name="Sjodin A."/>
        </authorList>
    </citation>
    <scope>NUCLEOTIDE SEQUENCE [LARGE SCALE GENOMIC DNA]</scope>
    <source>
        <strain evidence="15 16">SYSU 10HL1970</strain>
    </source>
</reference>
<evidence type="ECO:0000256" key="7">
    <source>
        <dbReference type="ARBA" id="ARBA00023235"/>
    </source>
</evidence>
<dbReference type="RefSeq" id="WP_172106577.1">
    <property type="nucleotide sequence ID" value="NZ_CP038017.1"/>
</dbReference>
<dbReference type="GO" id="GO:0000725">
    <property type="term" value="P:recombinational repair"/>
    <property type="evidence" value="ECO:0007669"/>
    <property type="project" value="TreeGrafter"/>
</dbReference>
<dbReference type="GO" id="GO:0043138">
    <property type="term" value="F:3'-5' DNA helicase activity"/>
    <property type="evidence" value="ECO:0007669"/>
    <property type="project" value="UniProtKB-EC"/>
</dbReference>
<dbReference type="PROSITE" id="PS51198">
    <property type="entry name" value="UVRD_HELICASE_ATP_BIND"/>
    <property type="match status" value="1"/>
</dbReference>
<feature type="domain" description="UvrD-like helicase ATP-binding" evidence="13">
    <location>
        <begin position="2"/>
        <end position="287"/>
    </location>
</feature>
<organism evidence="15 16">
    <name type="scientific">Allofrancisella frigidaquae</name>
    <dbReference type="NCBI Taxonomy" id="1085644"/>
    <lineage>
        <taxon>Bacteria</taxon>
        <taxon>Pseudomonadati</taxon>
        <taxon>Pseudomonadota</taxon>
        <taxon>Gammaproteobacteria</taxon>
        <taxon>Thiotrichales</taxon>
        <taxon>Francisellaceae</taxon>
        <taxon>Allofrancisella</taxon>
    </lineage>
</organism>
<dbReference type="Pfam" id="PF13361">
    <property type="entry name" value="UvrD_C"/>
    <property type="match status" value="1"/>
</dbReference>
<evidence type="ECO:0000259" key="13">
    <source>
        <dbReference type="PROSITE" id="PS51198"/>
    </source>
</evidence>
<keyword evidence="5 12" id="KW-0067">ATP-binding</keyword>
<evidence type="ECO:0000313" key="15">
    <source>
        <dbReference type="EMBL" id="QIV94432.1"/>
    </source>
</evidence>
<dbReference type="Gene3D" id="1.10.486.10">
    <property type="entry name" value="PCRA, domain 4"/>
    <property type="match status" value="1"/>
</dbReference>
<evidence type="ECO:0000256" key="2">
    <source>
        <dbReference type="ARBA" id="ARBA00022741"/>
    </source>
</evidence>
<dbReference type="SUPFAM" id="SSF52540">
    <property type="entry name" value="P-loop containing nucleoside triphosphate hydrolases"/>
    <property type="match status" value="1"/>
</dbReference>
<dbReference type="PROSITE" id="PS51217">
    <property type="entry name" value="UVRD_HELICASE_CTER"/>
    <property type="match status" value="1"/>
</dbReference>
<keyword evidence="2 12" id="KW-0547">Nucleotide-binding</keyword>
<evidence type="ECO:0000256" key="11">
    <source>
        <dbReference type="ARBA" id="ARBA00048988"/>
    </source>
</evidence>
<evidence type="ECO:0000259" key="14">
    <source>
        <dbReference type="PROSITE" id="PS51217"/>
    </source>
</evidence>
<evidence type="ECO:0000256" key="5">
    <source>
        <dbReference type="ARBA" id="ARBA00022840"/>
    </source>
</evidence>
<dbReference type="CDD" id="cd17932">
    <property type="entry name" value="DEXQc_UvrD"/>
    <property type="match status" value="1"/>
</dbReference>
<dbReference type="EC" id="5.6.2.4" evidence="9"/>
<evidence type="ECO:0000256" key="8">
    <source>
        <dbReference type="ARBA" id="ARBA00034617"/>
    </source>
</evidence>
<dbReference type="PANTHER" id="PTHR11070">
    <property type="entry name" value="UVRD / RECB / PCRA DNA HELICASE FAMILY MEMBER"/>
    <property type="match status" value="1"/>
</dbReference>
<evidence type="ECO:0000256" key="4">
    <source>
        <dbReference type="ARBA" id="ARBA00022806"/>
    </source>
</evidence>
<dbReference type="AlphaFoldDB" id="A0A6M3HW08"/>
<dbReference type="GO" id="GO:0016787">
    <property type="term" value="F:hydrolase activity"/>
    <property type="evidence" value="ECO:0007669"/>
    <property type="project" value="UniProtKB-UniRule"/>
</dbReference>
<keyword evidence="7" id="KW-0413">Isomerase</keyword>
<comment type="catalytic activity">
    <reaction evidence="8">
        <text>Couples ATP hydrolysis with the unwinding of duplex DNA by translocating in the 3'-5' direction.</text>
        <dbReference type="EC" id="5.6.2.4"/>
    </reaction>
</comment>
<protein>
    <recommendedName>
        <fullName evidence="9">DNA 3'-5' helicase</fullName>
        <ecNumber evidence="9">5.6.2.4</ecNumber>
    </recommendedName>
    <alternativeName>
        <fullName evidence="10">DNA 3'-5' helicase II</fullName>
    </alternativeName>
</protein>
<evidence type="ECO:0000256" key="6">
    <source>
        <dbReference type="ARBA" id="ARBA00023125"/>
    </source>
</evidence>
<keyword evidence="3 12" id="KW-0378">Hydrolase</keyword>
<dbReference type="InterPro" id="IPR014017">
    <property type="entry name" value="DNA_helicase_UvrD-like_C"/>
</dbReference>
<dbReference type="InterPro" id="IPR000212">
    <property type="entry name" value="DNA_helicase_UvrD/REP"/>
</dbReference>
<sequence>MQYTSEQQKIIQHDIVSHALVSAVAGSGKTQTLIARIEYLLAKGIPANKILVLMYNKSAQLDFANRLKKVLSAEKSKYINVRTMHSLGNSFLQAFAKAGYIEFNKILKDYEVDSILLNLIKTHQKEFKIIKEIDSDRVEAFKEYISILKSDLCLDNKKLKSLNSKEKKLLDKIFVEFNKQCEKLKAITYDDMIYLPAKFFEKDKANISRANNLYSHIIIDEYQDINPIQQFFLKCLVGDNTYIMAVGDVDQTIYQWRGSTPYYMLEGFKKDFKKVKQYQLSYTFRYGDLISLMANNIIANNKKRHDNLCITYPKLDRTTNISILDNSDKAVLKLKALIELGINASDIAILVRKYNSTTVFELSCLYNDLPYHVVADKDIFSENIFKAIYGYLMLLSKGYGLEKHTIDQRIEFIKAMLDYPSLYLKKEQKQALAVKIAKNIDQATSLIIELSKNVDKPFKEKNILAVAHCWRTIFNNTRAKRPGKAIDFIFETLEIEKLISKVSAETYSSRSKLQIIEGISSFAKSNKETLNVFIDLLYELYLKSTQQGLNVTNPNQVQIMSMHKAKGLEWDYVVIHDATEGGFFGENNSKISEEILEEERRLFYVAITRVKKHLFVVTADDIDRLSEWYKIKNNTYPKDLKCKNSLRFLYESNLIECENYLSSLNQLKKEDIKNSIFKKYHLGRVMLAEF</sequence>
<gene>
    <name evidence="15" type="ORF">E3E15_03285</name>
</gene>
<evidence type="ECO:0000256" key="3">
    <source>
        <dbReference type="ARBA" id="ARBA00022801"/>
    </source>
</evidence>
<evidence type="ECO:0000256" key="12">
    <source>
        <dbReference type="PROSITE-ProRule" id="PRU00560"/>
    </source>
</evidence>
<dbReference type="Gene3D" id="3.40.50.300">
    <property type="entry name" value="P-loop containing nucleotide triphosphate hydrolases"/>
    <property type="match status" value="2"/>
</dbReference>
<accession>A0A6M3HW08</accession>
<evidence type="ECO:0000313" key="16">
    <source>
        <dbReference type="Proteomes" id="UP000503320"/>
    </source>
</evidence>
<keyword evidence="6" id="KW-0238">DNA-binding</keyword>
<evidence type="ECO:0000256" key="10">
    <source>
        <dbReference type="ARBA" id="ARBA00034923"/>
    </source>
</evidence>
<dbReference type="InterPro" id="IPR013986">
    <property type="entry name" value="DExx_box_DNA_helicase_dom_sf"/>
</dbReference>
<dbReference type="InterPro" id="IPR027417">
    <property type="entry name" value="P-loop_NTPase"/>
</dbReference>
<dbReference type="PANTHER" id="PTHR11070:SF2">
    <property type="entry name" value="ATP-DEPENDENT DNA HELICASE SRS2"/>
    <property type="match status" value="1"/>
</dbReference>
<comment type="catalytic activity">
    <reaction evidence="11">
        <text>ATP + H2O = ADP + phosphate + H(+)</text>
        <dbReference type="Rhea" id="RHEA:13065"/>
        <dbReference type="ChEBI" id="CHEBI:15377"/>
        <dbReference type="ChEBI" id="CHEBI:15378"/>
        <dbReference type="ChEBI" id="CHEBI:30616"/>
        <dbReference type="ChEBI" id="CHEBI:43474"/>
        <dbReference type="ChEBI" id="CHEBI:456216"/>
        <dbReference type="EC" id="5.6.2.4"/>
    </reaction>
</comment>
<dbReference type="GO" id="GO:0003677">
    <property type="term" value="F:DNA binding"/>
    <property type="evidence" value="ECO:0007669"/>
    <property type="project" value="UniProtKB-KW"/>
</dbReference>
<evidence type="ECO:0000256" key="1">
    <source>
        <dbReference type="ARBA" id="ARBA00009922"/>
    </source>
</evidence>
<keyword evidence="4 12" id="KW-0347">Helicase</keyword>
<dbReference type="Pfam" id="PF00580">
    <property type="entry name" value="UvrD-helicase"/>
    <property type="match status" value="1"/>
</dbReference>
<name>A0A6M3HW08_9GAMM</name>
<dbReference type="InterPro" id="IPR014016">
    <property type="entry name" value="UvrD-like_ATP-bd"/>
</dbReference>